<comment type="caution">
    <text evidence="2">The sequence shown here is derived from an EMBL/GenBank/DDBJ whole genome shotgun (WGS) entry which is preliminary data.</text>
</comment>
<keyword evidence="3" id="KW-1185">Reference proteome</keyword>
<keyword evidence="1" id="KW-0732">Signal</keyword>
<proteinExistence type="predicted"/>
<feature type="chain" id="PRO_5040388763" evidence="1">
    <location>
        <begin position="21"/>
        <end position="160"/>
    </location>
</feature>
<evidence type="ECO:0000256" key="1">
    <source>
        <dbReference type="SAM" id="SignalP"/>
    </source>
</evidence>
<evidence type="ECO:0000313" key="2">
    <source>
        <dbReference type="EMBL" id="KAJ4972081.1"/>
    </source>
</evidence>
<feature type="signal peptide" evidence="1">
    <location>
        <begin position="1"/>
        <end position="20"/>
    </location>
</feature>
<name>A0A9Q0KKW4_9MAGN</name>
<dbReference type="EMBL" id="JAMYWD010000005">
    <property type="protein sequence ID" value="KAJ4972081.1"/>
    <property type="molecule type" value="Genomic_DNA"/>
</dbReference>
<evidence type="ECO:0000313" key="3">
    <source>
        <dbReference type="Proteomes" id="UP001141806"/>
    </source>
</evidence>
<dbReference type="AlphaFoldDB" id="A0A9Q0KKW4"/>
<protein>
    <submittedName>
        <fullName evidence="2">Uncharacterized protein</fullName>
    </submittedName>
</protein>
<sequence length="160" mass="17151">MAGSAMQGVLLVMVGAGTHGTSLPIAGKGRMSRVPNPVQGSTMDPRLASFCVGGQPEELRVVSSKAFGLGPVVGNGDLENKLAMVLTNRLFRRKRGTRWDLRFDIASLGSATEPWLMKGELNVCLYSHKKVEPSQFNLSAAVEFTAMVNSIPLVSFPFKG</sequence>
<dbReference type="Proteomes" id="UP001141806">
    <property type="component" value="Unassembled WGS sequence"/>
</dbReference>
<gene>
    <name evidence="2" type="ORF">NE237_005180</name>
</gene>
<reference evidence="2" key="1">
    <citation type="journal article" date="2023" name="Plant J.">
        <title>The genome of the king protea, Protea cynaroides.</title>
        <authorList>
            <person name="Chang J."/>
            <person name="Duong T.A."/>
            <person name="Schoeman C."/>
            <person name="Ma X."/>
            <person name="Roodt D."/>
            <person name="Barker N."/>
            <person name="Li Z."/>
            <person name="Van de Peer Y."/>
            <person name="Mizrachi E."/>
        </authorList>
    </citation>
    <scope>NUCLEOTIDE SEQUENCE</scope>
    <source>
        <tissue evidence="2">Young leaves</tissue>
    </source>
</reference>
<organism evidence="2 3">
    <name type="scientific">Protea cynaroides</name>
    <dbReference type="NCBI Taxonomy" id="273540"/>
    <lineage>
        <taxon>Eukaryota</taxon>
        <taxon>Viridiplantae</taxon>
        <taxon>Streptophyta</taxon>
        <taxon>Embryophyta</taxon>
        <taxon>Tracheophyta</taxon>
        <taxon>Spermatophyta</taxon>
        <taxon>Magnoliopsida</taxon>
        <taxon>Proteales</taxon>
        <taxon>Proteaceae</taxon>
        <taxon>Protea</taxon>
    </lineage>
</organism>
<accession>A0A9Q0KKW4</accession>